<dbReference type="Proteomes" id="UP000245838">
    <property type="component" value="Chromosome sggmmb4_Chromosome"/>
</dbReference>
<dbReference type="Gene3D" id="1.20.58.90">
    <property type="match status" value="1"/>
</dbReference>
<dbReference type="EMBL" id="LN854557">
    <property type="protein sequence ID" value="CRL45288.1"/>
    <property type="molecule type" value="Genomic_DNA"/>
</dbReference>
<evidence type="ECO:0000313" key="8">
    <source>
        <dbReference type="EMBL" id="BAE74567.1"/>
    </source>
</evidence>
<sequence length="71" mass="7763">MDVSQLINTLSMLAHKAGNDIEDKMTADKLTNPGTLLQAQFALQQYSTFINYSSAILKTMKDMVGGIIAKI</sequence>
<keyword evidence="4" id="KW-0964">Secreted</keyword>
<dbReference type="GO" id="GO:0030254">
    <property type="term" value="P:protein secretion by the type III secretion system"/>
    <property type="evidence" value="ECO:0007669"/>
    <property type="project" value="InterPro"/>
</dbReference>
<evidence type="ECO:0000256" key="7">
    <source>
        <dbReference type="ARBA" id="ARBA00035658"/>
    </source>
</evidence>
<dbReference type="InterPro" id="IPR021123">
    <property type="entry name" value="T3SS_needle-like"/>
</dbReference>
<evidence type="ECO:0000256" key="6">
    <source>
        <dbReference type="ARBA" id="ARBA00023026"/>
    </source>
</evidence>
<dbReference type="Proteomes" id="UP000001932">
    <property type="component" value="Chromosome"/>
</dbReference>
<evidence type="ECO:0000313" key="9">
    <source>
        <dbReference type="EMBL" id="CRL45288.1"/>
    </source>
</evidence>
<dbReference type="InterPro" id="IPR037203">
    <property type="entry name" value="T3SS_needle-like_sf"/>
</dbReference>
<evidence type="ECO:0000256" key="4">
    <source>
        <dbReference type="ARBA" id="ARBA00022525"/>
    </source>
</evidence>
<keyword evidence="5" id="KW-0653">Protein transport</keyword>
<evidence type="ECO:0000313" key="11">
    <source>
        <dbReference type="Proteomes" id="UP000245838"/>
    </source>
</evidence>
<keyword evidence="6" id="KW-0843">Virulence</keyword>
<dbReference type="SUPFAM" id="SSF140129">
    <property type="entry name" value="MxiH-like"/>
    <property type="match status" value="1"/>
</dbReference>
<dbReference type="KEGG" id="sgl:SG1292"/>
<organism evidence="8 10">
    <name type="scientific">Sodalis glossinidius (strain morsitans)</name>
    <dbReference type="NCBI Taxonomy" id="343509"/>
    <lineage>
        <taxon>Bacteria</taxon>
        <taxon>Pseudomonadati</taxon>
        <taxon>Pseudomonadota</taxon>
        <taxon>Gammaproteobacteria</taxon>
        <taxon>Enterobacterales</taxon>
        <taxon>Bruguierivoracaceae</taxon>
        <taxon>Sodalis</taxon>
    </lineage>
</organism>
<dbReference type="Pfam" id="PF09392">
    <property type="entry name" value="T3SS_needle_F"/>
    <property type="match status" value="1"/>
</dbReference>
<evidence type="ECO:0000256" key="2">
    <source>
        <dbReference type="ARBA" id="ARBA00004613"/>
    </source>
</evidence>
<dbReference type="STRING" id="343509.SG1292"/>
<evidence type="ECO:0000256" key="1">
    <source>
        <dbReference type="ARBA" id="ARBA00004241"/>
    </source>
</evidence>
<name>Q2NTF8_SODGM</name>
<protein>
    <submittedName>
        <fullName evidence="8">Type III secretion apparatus</fullName>
    </submittedName>
    <submittedName>
        <fullName evidence="9">Type III secretion needle MxiH like protein</fullName>
    </submittedName>
</protein>
<evidence type="ECO:0000256" key="5">
    <source>
        <dbReference type="ARBA" id="ARBA00022927"/>
    </source>
</evidence>
<gene>
    <name evidence="8" type="ordered locus">SG1292</name>
    <name evidence="9" type="ORF">SGGMMB4_02903</name>
</gene>
<reference evidence="9 11" key="2">
    <citation type="submission" date="2015-05" db="EMBL/GenBank/DDBJ databases">
        <authorList>
            <person name="Goodhead I."/>
        </authorList>
    </citation>
    <scope>NUCLEOTIDE SEQUENCE [LARGE SCALE GENOMIC DNA]</scope>
    <source>
        <strain evidence="9">B4</strain>
        <strain evidence="11">morsitans</strain>
    </source>
</reference>
<dbReference type="GO" id="GO:0030257">
    <property type="term" value="C:type III protein secretion system complex"/>
    <property type="evidence" value="ECO:0007669"/>
    <property type="project" value="InterPro"/>
</dbReference>
<dbReference type="EMBL" id="AP008232">
    <property type="protein sequence ID" value="BAE74567.1"/>
    <property type="molecule type" value="Genomic_DNA"/>
</dbReference>
<evidence type="ECO:0000313" key="10">
    <source>
        <dbReference type="Proteomes" id="UP000001932"/>
    </source>
</evidence>
<keyword evidence="10" id="KW-1185">Reference proteome</keyword>
<comment type="similarity">
    <text evidence="7">Belongs to the SctF family.</text>
</comment>
<dbReference type="GO" id="GO:0005576">
    <property type="term" value="C:extracellular region"/>
    <property type="evidence" value="ECO:0007669"/>
    <property type="project" value="UniProtKB-SubCell"/>
</dbReference>
<dbReference type="OrthoDB" id="6428648at2"/>
<dbReference type="BioCyc" id="SGLO343509:SGP1_RS11430-MONOMER"/>
<reference evidence="8 10" key="1">
    <citation type="journal article" date="2006" name="Genome Res.">
        <title>Massive genome erosion and functional adaptations provide insights into the symbiotic lifestyle of Sodalis glossinidius in the tsetse host.</title>
        <authorList>
            <person name="Toh H."/>
            <person name="Weiss B.L."/>
            <person name="Perkin S.A.H."/>
            <person name="Yamashita A."/>
            <person name="Oshima K."/>
            <person name="Hattori M."/>
            <person name="Aksoy S."/>
        </authorList>
    </citation>
    <scope>NUCLEOTIDE SEQUENCE [LARGE SCALE GENOMIC DNA]</scope>
    <source>
        <strain evidence="10">morsitans</strain>
        <strain evidence="8">Morsitans</strain>
    </source>
</reference>
<dbReference type="AlphaFoldDB" id="Q2NTF8"/>
<keyword evidence="3" id="KW-0813">Transport</keyword>
<evidence type="ECO:0000256" key="3">
    <source>
        <dbReference type="ARBA" id="ARBA00022448"/>
    </source>
</evidence>
<dbReference type="InterPro" id="IPR011841">
    <property type="entry name" value="T3SS_needle_YscF"/>
</dbReference>
<dbReference type="NCBIfam" id="TIGR02105">
    <property type="entry name" value="III_needle"/>
    <property type="match status" value="1"/>
</dbReference>
<dbReference type="eggNOG" id="ENOG503330U">
    <property type="taxonomic scope" value="Bacteria"/>
</dbReference>
<comment type="subcellular location">
    <subcellularLocation>
        <location evidence="1">Cell surface</location>
    </subcellularLocation>
    <subcellularLocation>
        <location evidence="2">Secreted</location>
    </subcellularLocation>
</comment>
<proteinExistence type="inferred from homology"/>
<dbReference type="GO" id="GO:0009986">
    <property type="term" value="C:cell surface"/>
    <property type="evidence" value="ECO:0007669"/>
    <property type="project" value="UniProtKB-SubCell"/>
</dbReference>
<dbReference type="HOGENOM" id="CLU_198121_1_0_6"/>
<accession>Q2NTF8</accession>
<dbReference type="RefSeq" id="WP_011411121.1">
    <property type="nucleotide sequence ID" value="NC_007712.1"/>
</dbReference>